<dbReference type="SUPFAM" id="SSF48498">
    <property type="entry name" value="Tetracyclin repressor-like, C-terminal domain"/>
    <property type="match status" value="1"/>
</dbReference>
<accession>A0A346AYN6</accession>
<dbReference type="PRINTS" id="PR00455">
    <property type="entry name" value="HTHTETR"/>
</dbReference>
<dbReference type="EMBL" id="CP029462">
    <property type="protein sequence ID" value="AXL20979.1"/>
    <property type="molecule type" value="Genomic_DNA"/>
</dbReference>
<dbReference type="Pfam" id="PF00440">
    <property type="entry name" value="TetR_N"/>
    <property type="match status" value="1"/>
</dbReference>
<keyword evidence="7" id="KW-1185">Reference proteome</keyword>
<evidence type="ECO:0000256" key="3">
    <source>
        <dbReference type="ARBA" id="ARBA00023163"/>
    </source>
</evidence>
<proteinExistence type="predicted"/>
<evidence type="ECO:0000256" key="2">
    <source>
        <dbReference type="ARBA" id="ARBA00023125"/>
    </source>
</evidence>
<dbReference type="PROSITE" id="PS50977">
    <property type="entry name" value="HTH_TETR_2"/>
    <property type="match status" value="1"/>
</dbReference>
<dbReference type="OrthoDB" id="9812484at2"/>
<keyword evidence="2 4" id="KW-0238">DNA-binding</keyword>
<organism evidence="6 7">
    <name type="scientific">Megasphaera stantonii</name>
    <dbReference type="NCBI Taxonomy" id="2144175"/>
    <lineage>
        <taxon>Bacteria</taxon>
        <taxon>Bacillati</taxon>
        <taxon>Bacillota</taxon>
        <taxon>Negativicutes</taxon>
        <taxon>Veillonellales</taxon>
        <taxon>Veillonellaceae</taxon>
        <taxon>Megasphaera</taxon>
    </lineage>
</organism>
<name>A0A346AYN6_9FIRM</name>
<evidence type="ECO:0000313" key="6">
    <source>
        <dbReference type="EMBL" id="AXL20979.1"/>
    </source>
</evidence>
<sequence length="193" mass="22319">MKKGDQSKHHLIECAARLFWHDGYNATGINKILQESEMTKGSFYFYFKTKKELAAAVTSYYQQVIFEWLQELSQDTQWEEFVRQFSSRMLKDAADGRHYGCPFAVVGMEIAFAEPDISPCYAAALETVAALFRRVLEQSGVPSSHSATLADRLFSIYEGELLRYRISKDPVYIKNLETQLIGTYWEYRKIHSI</sequence>
<dbReference type="InterPro" id="IPR001647">
    <property type="entry name" value="HTH_TetR"/>
</dbReference>
<keyword evidence="3" id="KW-0804">Transcription</keyword>
<dbReference type="RefSeq" id="WP_107196469.1">
    <property type="nucleotide sequence ID" value="NZ_CP029462.1"/>
</dbReference>
<dbReference type="PANTHER" id="PTHR47506:SF1">
    <property type="entry name" value="HTH-TYPE TRANSCRIPTIONAL REGULATOR YJDC"/>
    <property type="match status" value="1"/>
</dbReference>
<dbReference type="Pfam" id="PF21993">
    <property type="entry name" value="TetR_C_13_2"/>
    <property type="match status" value="1"/>
</dbReference>
<dbReference type="InterPro" id="IPR054156">
    <property type="entry name" value="YxaF_TetR_C"/>
</dbReference>
<feature type="DNA-binding region" description="H-T-H motif" evidence="4">
    <location>
        <begin position="28"/>
        <end position="47"/>
    </location>
</feature>
<feature type="domain" description="HTH tetR-type" evidence="5">
    <location>
        <begin position="5"/>
        <end position="65"/>
    </location>
</feature>
<dbReference type="SUPFAM" id="SSF46689">
    <property type="entry name" value="Homeodomain-like"/>
    <property type="match status" value="1"/>
</dbReference>
<dbReference type="Gene3D" id="1.10.357.10">
    <property type="entry name" value="Tetracycline Repressor, domain 2"/>
    <property type="match status" value="1"/>
</dbReference>
<dbReference type="InterPro" id="IPR036271">
    <property type="entry name" value="Tet_transcr_reg_TetR-rel_C_sf"/>
</dbReference>
<dbReference type="PANTHER" id="PTHR47506">
    <property type="entry name" value="TRANSCRIPTIONAL REGULATORY PROTEIN"/>
    <property type="match status" value="1"/>
</dbReference>
<gene>
    <name evidence="6" type="ORF">DKB62_05035</name>
</gene>
<evidence type="ECO:0000256" key="1">
    <source>
        <dbReference type="ARBA" id="ARBA00023015"/>
    </source>
</evidence>
<evidence type="ECO:0000259" key="5">
    <source>
        <dbReference type="PROSITE" id="PS50977"/>
    </source>
</evidence>
<evidence type="ECO:0000313" key="7">
    <source>
        <dbReference type="Proteomes" id="UP000254337"/>
    </source>
</evidence>
<dbReference type="GO" id="GO:0003677">
    <property type="term" value="F:DNA binding"/>
    <property type="evidence" value="ECO:0007669"/>
    <property type="project" value="UniProtKB-UniRule"/>
</dbReference>
<dbReference type="InterPro" id="IPR009057">
    <property type="entry name" value="Homeodomain-like_sf"/>
</dbReference>
<reference evidence="6 7" key="1">
    <citation type="submission" date="2018-05" db="EMBL/GenBank/DDBJ databases">
        <title>Complete genome sequence of Megasphaera sp. AJH120T, isolated from the ceca of a chicken.</title>
        <authorList>
            <person name="Maki J."/>
            <person name="Looft T."/>
        </authorList>
    </citation>
    <scope>NUCLEOTIDE SEQUENCE [LARGE SCALE GENOMIC DNA]</scope>
    <source>
        <strain evidence="6 7">AJH120</strain>
    </source>
</reference>
<keyword evidence="1" id="KW-0805">Transcription regulation</keyword>
<dbReference type="AlphaFoldDB" id="A0A346AYN6"/>
<dbReference type="KEGG" id="meg:DKB62_05035"/>
<dbReference type="Proteomes" id="UP000254337">
    <property type="component" value="Chromosome"/>
</dbReference>
<protein>
    <submittedName>
        <fullName evidence="6">TetR/AcrR family transcriptional regulator</fullName>
    </submittedName>
</protein>
<evidence type="ECO:0000256" key="4">
    <source>
        <dbReference type="PROSITE-ProRule" id="PRU00335"/>
    </source>
</evidence>